<dbReference type="Proteomes" id="UP001066276">
    <property type="component" value="Chromosome 3_2"/>
</dbReference>
<comment type="caution">
    <text evidence="1">The sequence shown here is derived from an EMBL/GenBank/DDBJ whole genome shotgun (WGS) entry which is preliminary data.</text>
</comment>
<gene>
    <name evidence="1" type="ORF">NDU88_000228</name>
</gene>
<dbReference type="EMBL" id="JANPWB010000006">
    <property type="protein sequence ID" value="KAJ1174937.1"/>
    <property type="molecule type" value="Genomic_DNA"/>
</dbReference>
<organism evidence="1 2">
    <name type="scientific">Pleurodeles waltl</name>
    <name type="common">Iberian ribbed newt</name>
    <dbReference type="NCBI Taxonomy" id="8319"/>
    <lineage>
        <taxon>Eukaryota</taxon>
        <taxon>Metazoa</taxon>
        <taxon>Chordata</taxon>
        <taxon>Craniata</taxon>
        <taxon>Vertebrata</taxon>
        <taxon>Euteleostomi</taxon>
        <taxon>Amphibia</taxon>
        <taxon>Batrachia</taxon>
        <taxon>Caudata</taxon>
        <taxon>Salamandroidea</taxon>
        <taxon>Salamandridae</taxon>
        <taxon>Pleurodelinae</taxon>
        <taxon>Pleurodeles</taxon>
    </lineage>
</organism>
<keyword evidence="2" id="KW-1185">Reference proteome</keyword>
<dbReference type="AlphaFoldDB" id="A0AAV7TEC9"/>
<protein>
    <submittedName>
        <fullName evidence="1">Uncharacterized protein</fullName>
    </submittedName>
</protein>
<accession>A0AAV7TEC9</accession>
<name>A0AAV7TEC9_PLEWA</name>
<reference evidence="1" key="1">
    <citation type="journal article" date="2022" name="bioRxiv">
        <title>Sequencing and chromosome-scale assembly of the giantPleurodeles waltlgenome.</title>
        <authorList>
            <person name="Brown T."/>
            <person name="Elewa A."/>
            <person name="Iarovenko S."/>
            <person name="Subramanian E."/>
            <person name="Araus A.J."/>
            <person name="Petzold A."/>
            <person name="Susuki M."/>
            <person name="Suzuki K.-i.T."/>
            <person name="Hayashi T."/>
            <person name="Toyoda A."/>
            <person name="Oliveira C."/>
            <person name="Osipova E."/>
            <person name="Leigh N.D."/>
            <person name="Simon A."/>
            <person name="Yun M.H."/>
        </authorList>
    </citation>
    <scope>NUCLEOTIDE SEQUENCE</scope>
    <source>
        <strain evidence="1">20211129_DDA</strain>
        <tissue evidence="1">Liver</tissue>
    </source>
</reference>
<proteinExistence type="predicted"/>
<evidence type="ECO:0000313" key="2">
    <source>
        <dbReference type="Proteomes" id="UP001066276"/>
    </source>
</evidence>
<evidence type="ECO:0000313" key="1">
    <source>
        <dbReference type="EMBL" id="KAJ1174937.1"/>
    </source>
</evidence>
<sequence>MLPIPNGRAVLPIQNGILCCKPSDISITSTFFQLTEVWITLKQAADLCLALRLTSEDYRFRLTTASGLLLRIPFGANETVFLG</sequence>